<dbReference type="EMBL" id="UHJL01000001">
    <property type="protein sequence ID" value="SUQ19071.1"/>
    <property type="molecule type" value="Genomic_DNA"/>
</dbReference>
<evidence type="ECO:0000313" key="2">
    <source>
        <dbReference type="EMBL" id="SUQ19071.1"/>
    </source>
</evidence>
<feature type="transmembrane region" description="Helical" evidence="1">
    <location>
        <begin position="7"/>
        <end position="29"/>
    </location>
</feature>
<reference evidence="2 3" key="1">
    <citation type="submission" date="2017-08" db="EMBL/GenBank/DDBJ databases">
        <authorList>
            <person name="de Groot N.N."/>
        </authorList>
    </citation>
    <scope>NUCLEOTIDE SEQUENCE [LARGE SCALE GENOMIC DNA]</scope>
    <source>
        <strain evidence="2 3">HM2</strain>
    </source>
</reference>
<protein>
    <submittedName>
        <fullName evidence="2">Uncharacterized protein</fullName>
    </submittedName>
</protein>
<proteinExistence type="predicted"/>
<organism evidence="2 3">
    <name type="scientific">Fibrobacter succinogenes</name>
    <name type="common">Bacteroides succinogenes</name>
    <dbReference type="NCBI Taxonomy" id="833"/>
    <lineage>
        <taxon>Bacteria</taxon>
        <taxon>Pseudomonadati</taxon>
        <taxon>Fibrobacterota</taxon>
        <taxon>Fibrobacteria</taxon>
        <taxon>Fibrobacterales</taxon>
        <taxon>Fibrobacteraceae</taxon>
        <taxon>Fibrobacter</taxon>
    </lineage>
</organism>
<sequence length="131" mass="15597">MNFKKKIKIAFTFIAGFLLLFLLFVFYVMHDESPMKESFTMNTSFVEIETDCFDYCFTEKDRYFLKNELKVLDKDTIRLMAEFHGIKSVIGVVKYEESKYVDFLNGYDRTGYYIVLGKHFFGPFREVNAVY</sequence>
<dbReference type="RefSeq" id="WP_109571833.1">
    <property type="nucleotide sequence ID" value="NZ_UHJL01000001.1"/>
</dbReference>
<keyword evidence="1" id="KW-1133">Transmembrane helix</keyword>
<keyword evidence="1" id="KW-0812">Transmembrane</keyword>
<dbReference type="Proteomes" id="UP000255423">
    <property type="component" value="Unassembled WGS sequence"/>
</dbReference>
<evidence type="ECO:0000256" key="1">
    <source>
        <dbReference type="SAM" id="Phobius"/>
    </source>
</evidence>
<gene>
    <name evidence="2" type="ORF">SAMN05661053_0297</name>
</gene>
<evidence type="ECO:0000313" key="3">
    <source>
        <dbReference type="Proteomes" id="UP000255423"/>
    </source>
</evidence>
<keyword evidence="1" id="KW-0472">Membrane</keyword>
<dbReference type="AlphaFoldDB" id="A0A380RUU4"/>
<name>A0A380RUU4_FIBSU</name>
<accession>A0A380RUU4</accession>